<name>A0A5M6CVE2_9BACT</name>
<evidence type="ECO:0000313" key="1">
    <source>
        <dbReference type="EMBL" id="KAA5537179.1"/>
    </source>
</evidence>
<protein>
    <submittedName>
        <fullName evidence="1">Uncharacterized protein</fullName>
    </submittedName>
</protein>
<dbReference type="Proteomes" id="UP000323632">
    <property type="component" value="Unassembled WGS sequence"/>
</dbReference>
<proteinExistence type="predicted"/>
<sequence length="302" mass="34500">MAKCKFVLIIFFFLVGIFVTPSYAGKPQLDADATAQLSGIEDSLLVMADSMMNAIPDYKIDYCVRFTKFLRNALEIPNSFNYPFTRLAAKIHILYSEDKTFRIFNWLIAPTTEIRRYYGVVQMDSEQPKYYPLLDAASELGNDIATKTLDNKHWYGNEIYRIMDQNVNGQKVYLLFGFNSNGLGSNKKMIDVLNVNEDGVSFGAPIFSLPNQVTGRMEKPQRIILEYKKTAQVYLNYDADKKMIVYNRIASEVTEPNRKGTYIPTGQMDGLKWENGMYQYVKDAIPVLRLQDGQAPIDGVMK</sequence>
<accession>A0A5M6CVE2</accession>
<comment type="caution">
    <text evidence="1">The sequence shown here is derived from an EMBL/GenBank/DDBJ whole genome shotgun (WGS) entry which is preliminary data.</text>
</comment>
<evidence type="ECO:0000313" key="2">
    <source>
        <dbReference type="Proteomes" id="UP000323632"/>
    </source>
</evidence>
<dbReference type="AlphaFoldDB" id="A0A5M6CVE2"/>
<keyword evidence="2" id="KW-1185">Reference proteome</keyword>
<dbReference type="EMBL" id="VWSH01000001">
    <property type="protein sequence ID" value="KAA5537179.1"/>
    <property type="molecule type" value="Genomic_DNA"/>
</dbReference>
<gene>
    <name evidence="1" type="ORF">F0919_05765</name>
</gene>
<dbReference type="RefSeq" id="WP_150031755.1">
    <property type="nucleotide sequence ID" value="NZ_VWSH01000001.1"/>
</dbReference>
<organism evidence="1 2">
    <name type="scientific">Taibaiella lutea</name>
    <dbReference type="NCBI Taxonomy" id="2608001"/>
    <lineage>
        <taxon>Bacteria</taxon>
        <taxon>Pseudomonadati</taxon>
        <taxon>Bacteroidota</taxon>
        <taxon>Chitinophagia</taxon>
        <taxon>Chitinophagales</taxon>
        <taxon>Chitinophagaceae</taxon>
        <taxon>Taibaiella</taxon>
    </lineage>
</organism>
<reference evidence="1 2" key="1">
    <citation type="submission" date="2019-09" db="EMBL/GenBank/DDBJ databases">
        <title>Genome sequence and assembly of Taibaiella sp.</title>
        <authorList>
            <person name="Chhetri G."/>
        </authorList>
    </citation>
    <scope>NUCLEOTIDE SEQUENCE [LARGE SCALE GENOMIC DNA]</scope>
    <source>
        <strain evidence="1 2">KVB11</strain>
    </source>
</reference>